<evidence type="ECO:0000313" key="2">
    <source>
        <dbReference type="EMBL" id="EFJ47871.1"/>
    </source>
</evidence>
<dbReference type="InParanoid" id="D8TX93"/>
<feature type="compositionally biased region" description="Low complexity" evidence="1">
    <location>
        <begin position="198"/>
        <end position="208"/>
    </location>
</feature>
<name>D8TX93_VOLCA</name>
<evidence type="ECO:0000256" key="1">
    <source>
        <dbReference type="SAM" id="MobiDB-lite"/>
    </source>
</evidence>
<accession>D8TX93</accession>
<dbReference type="GeneID" id="9615233"/>
<feature type="region of interest" description="Disordered" evidence="1">
    <location>
        <begin position="170"/>
        <end position="222"/>
    </location>
</feature>
<dbReference type="KEGG" id="vcn:VOLCADRAFT_91508"/>
<dbReference type="RefSeq" id="XP_002950977.1">
    <property type="nucleotide sequence ID" value="XM_002950931.1"/>
</dbReference>
<feature type="region of interest" description="Disordered" evidence="1">
    <location>
        <begin position="1"/>
        <end position="29"/>
    </location>
</feature>
<feature type="compositionally biased region" description="Basic and acidic residues" evidence="1">
    <location>
        <begin position="15"/>
        <end position="29"/>
    </location>
</feature>
<feature type="compositionally biased region" description="Pro residues" evidence="1">
    <location>
        <begin position="209"/>
        <end position="219"/>
    </location>
</feature>
<dbReference type="EMBL" id="GL378342">
    <property type="protein sequence ID" value="EFJ47871.1"/>
    <property type="molecule type" value="Genomic_DNA"/>
</dbReference>
<sequence length="339" mass="34300">MDSGKGISSTPIDLPPKRYEDTTADKEEAPHRAVAIAIYPEEPHCDGFLKRRSSSGSCSSIERIGNGVRQNDGAGSGAAAASRGGATATAAAITAAATAIVAATDCAVLQQPTCGPSSAAPAVMTAVDAATATATAVAVAVADATASNAMCVNDVITDRVYGATRQVASTTSSTGSNFGYESESSANSHEWWERWRPPSRWAKAAAAAAPPPPQPPSPPHGNRHLLPSAWCAAGTGGFCGGCGNGGGPSHDGGSGGGAMSLWPEPGCHAPFCSPRSCCRIACFASTHARDRTFATVVPPLQLQLQLAPQPYGCSRKGSDDTGGYDGNGGCATIPADNRW</sequence>
<gene>
    <name evidence="2" type="ORF">VOLCADRAFT_91508</name>
</gene>
<feature type="compositionally biased region" description="Polar residues" evidence="1">
    <location>
        <begin position="1"/>
        <end position="11"/>
    </location>
</feature>
<reference evidence="2 3" key="1">
    <citation type="journal article" date="2010" name="Science">
        <title>Genomic analysis of organismal complexity in the multicellular green alga Volvox carteri.</title>
        <authorList>
            <person name="Prochnik S.E."/>
            <person name="Umen J."/>
            <person name="Nedelcu A.M."/>
            <person name="Hallmann A."/>
            <person name="Miller S.M."/>
            <person name="Nishii I."/>
            <person name="Ferris P."/>
            <person name="Kuo A."/>
            <person name="Mitros T."/>
            <person name="Fritz-Laylin L.K."/>
            <person name="Hellsten U."/>
            <person name="Chapman J."/>
            <person name="Simakov O."/>
            <person name="Rensing S.A."/>
            <person name="Terry A."/>
            <person name="Pangilinan J."/>
            <person name="Kapitonov V."/>
            <person name="Jurka J."/>
            <person name="Salamov A."/>
            <person name="Shapiro H."/>
            <person name="Schmutz J."/>
            <person name="Grimwood J."/>
            <person name="Lindquist E."/>
            <person name="Lucas S."/>
            <person name="Grigoriev I.V."/>
            <person name="Schmitt R."/>
            <person name="Kirk D."/>
            <person name="Rokhsar D.S."/>
        </authorList>
    </citation>
    <scope>NUCLEOTIDE SEQUENCE [LARGE SCALE GENOMIC DNA]</scope>
    <source>
        <strain evidence="3">f. Nagariensis / Eve</strain>
    </source>
</reference>
<proteinExistence type="predicted"/>
<evidence type="ECO:0000313" key="3">
    <source>
        <dbReference type="Proteomes" id="UP000001058"/>
    </source>
</evidence>
<protein>
    <submittedName>
        <fullName evidence="2">Uncharacterized protein</fullName>
    </submittedName>
</protein>
<organism evidence="3">
    <name type="scientific">Volvox carteri f. nagariensis</name>
    <dbReference type="NCBI Taxonomy" id="3068"/>
    <lineage>
        <taxon>Eukaryota</taxon>
        <taxon>Viridiplantae</taxon>
        <taxon>Chlorophyta</taxon>
        <taxon>core chlorophytes</taxon>
        <taxon>Chlorophyceae</taxon>
        <taxon>CS clade</taxon>
        <taxon>Chlamydomonadales</taxon>
        <taxon>Volvocaceae</taxon>
        <taxon>Volvox</taxon>
    </lineage>
</organism>
<dbReference type="Proteomes" id="UP000001058">
    <property type="component" value="Unassembled WGS sequence"/>
</dbReference>
<feature type="compositionally biased region" description="Polar residues" evidence="1">
    <location>
        <begin position="170"/>
        <end position="188"/>
    </location>
</feature>
<keyword evidence="3" id="KW-1185">Reference proteome</keyword>
<dbReference type="AlphaFoldDB" id="D8TX93"/>